<evidence type="ECO:0000256" key="3">
    <source>
        <dbReference type="ARBA" id="ARBA00022525"/>
    </source>
</evidence>
<dbReference type="InterPro" id="IPR019960">
    <property type="entry name" value="T1SS_VCA0849"/>
</dbReference>
<dbReference type="PANTHER" id="PTHR38340">
    <property type="entry name" value="S-LAYER PROTEIN"/>
    <property type="match status" value="1"/>
</dbReference>
<comment type="subcellular location">
    <subcellularLocation>
        <location evidence="2">Secreted</location>
    </subcellularLocation>
</comment>
<dbReference type="GO" id="GO:0005509">
    <property type="term" value="F:calcium ion binding"/>
    <property type="evidence" value="ECO:0007669"/>
    <property type="project" value="InterPro"/>
</dbReference>
<dbReference type="InterPro" id="IPR011049">
    <property type="entry name" value="Serralysin-like_metalloprot_C"/>
</dbReference>
<dbReference type="CDD" id="cd00198">
    <property type="entry name" value="vWFA"/>
    <property type="match status" value="1"/>
</dbReference>
<dbReference type="GO" id="GO:0005615">
    <property type="term" value="C:extracellular space"/>
    <property type="evidence" value="ECO:0007669"/>
    <property type="project" value="InterPro"/>
</dbReference>
<dbReference type="Pfam" id="PF13519">
    <property type="entry name" value="VWA_2"/>
    <property type="match status" value="1"/>
</dbReference>
<evidence type="ECO:0000313" key="8">
    <source>
        <dbReference type="Proteomes" id="UP000054703"/>
    </source>
</evidence>
<dbReference type="Pfam" id="PF00353">
    <property type="entry name" value="HemolysinCabind"/>
    <property type="match status" value="6"/>
</dbReference>
<comment type="caution">
    <text evidence="7">The sequence shown here is derived from an EMBL/GenBank/DDBJ whole genome shotgun (WGS) entry which is preliminary data.</text>
</comment>
<reference evidence="7 8" key="1">
    <citation type="submission" date="2015-11" db="EMBL/GenBank/DDBJ databases">
        <title>Genomic analysis of 38 Legionella species identifies large and diverse effector repertoires.</title>
        <authorList>
            <person name="Burstein D."/>
            <person name="Amaro F."/>
            <person name="Zusman T."/>
            <person name="Lifshitz Z."/>
            <person name="Cohen O."/>
            <person name="Gilbert J.A."/>
            <person name="Pupko T."/>
            <person name="Shuman H.A."/>
            <person name="Segal G."/>
        </authorList>
    </citation>
    <scope>NUCLEOTIDE SEQUENCE [LARGE SCALE GENOMIC DNA]</scope>
    <source>
        <strain evidence="7 8">SC-63-C7</strain>
    </source>
</reference>
<dbReference type="PATRIC" id="fig|45074.5.peg.3104"/>
<dbReference type="InterPro" id="IPR050557">
    <property type="entry name" value="RTX_toxin/Mannuronan_C5-epim"/>
</dbReference>
<keyword evidence="5" id="KW-0106">Calcium</keyword>
<dbReference type="Gene3D" id="3.40.50.410">
    <property type="entry name" value="von Willebrand factor, type A domain"/>
    <property type="match status" value="1"/>
</dbReference>
<name>A0A0W0YIG2_9GAMM</name>
<protein>
    <submittedName>
        <fullName evidence="7">Structural toxin protein RtxA</fullName>
    </submittedName>
</protein>
<feature type="domain" description="VWFA" evidence="6">
    <location>
        <begin position="41"/>
        <end position="253"/>
    </location>
</feature>
<keyword evidence="3" id="KW-0964">Secreted</keyword>
<evidence type="ECO:0000256" key="5">
    <source>
        <dbReference type="ARBA" id="ARBA00022837"/>
    </source>
</evidence>
<evidence type="ECO:0000256" key="1">
    <source>
        <dbReference type="ARBA" id="ARBA00001913"/>
    </source>
</evidence>
<dbReference type="PROSITE" id="PS00330">
    <property type="entry name" value="HEMOLYSIN_CALCIUM"/>
    <property type="match status" value="2"/>
</dbReference>
<dbReference type="NCBIfam" id="TIGR03661">
    <property type="entry name" value="T1SS_VCA0849"/>
    <property type="match status" value="1"/>
</dbReference>
<keyword evidence="4" id="KW-0677">Repeat</keyword>
<dbReference type="InterPro" id="IPR002035">
    <property type="entry name" value="VWF_A"/>
</dbReference>
<evidence type="ECO:0000256" key="4">
    <source>
        <dbReference type="ARBA" id="ARBA00022737"/>
    </source>
</evidence>
<evidence type="ECO:0000256" key="2">
    <source>
        <dbReference type="ARBA" id="ARBA00004613"/>
    </source>
</evidence>
<dbReference type="PROSITE" id="PS50234">
    <property type="entry name" value="VWFA"/>
    <property type="match status" value="1"/>
</dbReference>
<gene>
    <name evidence="7" type="primary">rtxA</name>
    <name evidence="7" type="ORF">Lsan_2890</name>
</gene>
<dbReference type="Proteomes" id="UP000054703">
    <property type="component" value="Unassembled WGS sequence"/>
</dbReference>
<dbReference type="EMBL" id="LNYU01000081">
    <property type="protein sequence ID" value="KTD56730.1"/>
    <property type="molecule type" value="Genomic_DNA"/>
</dbReference>
<evidence type="ECO:0000313" key="7">
    <source>
        <dbReference type="EMBL" id="KTD56730.1"/>
    </source>
</evidence>
<dbReference type="SUPFAM" id="SSF53300">
    <property type="entry name" value="vWA-like"/>
    <property type="match status" value="1"/>
</dbReference>
<evidence type="ECO:0000259" key="6">
    <source>
        <dbReference type="PROSITE" id="PS50234"/>
    </source>
</evidence>
<dbReference type="PANTHER" id="PTHR38340:SF1">
    <property type="entry name" value="S-LAYER PROTEIN"/>
    <property type="match status" value="1"/>
</dbReference>
<organism evidence="7 8">
    <name type="scientific">Legionella santicrucis</name>
    <dbReference type="NCBI Taxonomy" id="45074"/>
    <lineage>
        <taxon>Bacteria</taxon>
        <taxon>Pseudomonadati</taxon>
        <taxon>Pseudomonadota</taxon>
        <taxon>Gammaproteobacteria</taxon>
        <taxon>Legionellales</taxon>
        <taxon>Legionellaceae</taxon>
        <taxon>Legionella</taxon>
    </lineage>
</organism>
<dbReference type="InterPro" id="IPR001343">
    <property type="entry name" value="Hemolysn_Ca-bd"/>
</dbReference>
<dbReference type="SMART" id="SM00327">
    <property type="entry name" value="VWA"/>
    <property type="match status" value="1"/>
</dbReference>
<dbReference type="Pfam" id="PF08548">
    <property type="entry name" value="Peptidase_M10_C"/>
    <property type="match status" value="1"/>
</dbReference>
<dbReference type="SUPFAM" id="SSF51120">
    <property type="entry name" value="beta-Roll"/>
    <property type="match status" value="4"/>
</dbReference>
<sequence>MTDANGNTTTGTLNVTIVDDVPVVSDITRSSQATEGITDTNLLLILDTSNSMNDDGKLATLKNATLELLEQYEALGDVRVRIVTFDGTYSGDPIQDGDARTVGNGWMTVTEAKAIILNLTAPGNTNYDAALKTAENAFDNSNAVTTDTNGTVTVTTGNPANARIDGAQNVSYFLSDGDPSLPTTSLGINASEETTWTNFLNDEHIRSYALGIGTNVTLSNLDPIAYDGTTATNTNAQQVTDISQLSATLVSTISASPIIGSIVTGSSLAENFGADGGHVQSITVNGITYRFDSAANTITPSGAATLGTNTYSFDSNTHQLTVTINSTEEKISMDMDNGAYTFTPPQTITSAINRSIDFVVVDNDGDTNGATLTFNIDLPGESPHLVVRDDFIVTNQTAIPVSVVLANDTGGVGASSITVNGITYSNTETINTTTSFDYINNSSTTGYASNTAHVDINRITGTTLSSTFKNEILLGGASTTDTVTYASTTNNLGTTGVTVSLATTGAQNTVLSGIDTLISIENLIGSNYNDILAGNSSNNTINGGNGNDTITYIDASGGVTVNLNAGTATGADGNDTLISIENITGSKYNDTLIGNASDNIINGGAGNDSINGGSGTDTVTYIDAVSTNGTTGVTVSLAISGAQNTVLSGNDTLSNIENLTGSKYNDTLTGNSSANIINGGAGNDIIDGGSGNDTVTYIDASGGVTVSLNTGTATGADGNDTLISIENITGSNYDDILAGNSSNNIIDGGNGNDTITYINASGAVTVNLSTGAATGADGSDTLSNIENIIGSNYNDTLTGNASDNIINGGAGNDSINGGAGNDTLSGGLGNDTINGGNGTDTVTYIDAVGGVTVSLATISQQNTVSSGLDTLSNIENLTGSNYNDTLTGNTSANMIIGGQGNDTLTGGAGADTFVWNSGDNIGNPTDTITDFNISQDKIDITNLLVGNVTAANLSNYLSVNVVGSNTQLTIDVDGAGSGTATQTINLTNVNANLTSLLNSGALIYSSNPVAAPIVFDLNNDGFNFTSHTNNSFLFDFNNNGTLQMAASIGSSDAFLVYDKNNDQTVNNGSEIVFADPTNNAFTDLQGLKVNYDTNFDNKLDSNDANFSQFGLWQDSNQNGVSDPGEFKSLSDYGITSIDLTGYREGFTAANGEVQVYSLGSFTYQDGSTGTFADAGFSLFESSAQDTTSSTEKTLLGEQLTNHSLLSEYTHLLEDPTEMVHLGKLSEIVGMHEFKLGGHSIELTINEIKQLFAAAMEQHDGNPSNHSRNILDLDYKAVHALTENSELNLQLVEQGNNVNVLKINAAATDTINLENATDITKHIPQGQIGAGDHMFQIHSSDASQSAYVHIVGTPIVNMEAPHPEPHPVTHV</sequence>
<dbReference type="RefSeq" id="WP_058514855.1">
    <property type="nucleotide sequence ID" value="NZ_LNYU01000081.1"/>
</dbReference>
<dbReference type="PRINTS" id="PR00313">
    <property type="entry name" value="CABNDNGRPT"/>
</dbReference>
<dbReference type="STRING" id="45074.Lsan_2890"/>
<dbReference type="InterPro" id="IPR018511">
    <property type="entry name" value="Hemolysin-typ_Ca-bd_CS"/>
</dbReference>
<comment type="cofactor">
    <cofactor evidence="1">
        <name>Ca(2+)</name>
        <dbReference type="ChEBI" id="CHEBI:29108"/>
    </cofactor>
</comment>
<dbReference type="Gene3D" id="2.150.10.10">
    <property type="entry name" value="Serralysin-like metalloprotease, C-terminal"/>
    <property type="match status" value="6"/>
</dbReference>
<dbReference type="InterPro" id="IPR013858">
    <property type="entry name" value="Peptidase_M10B_C"/>
</dbReference>
<accession>A0A0W0YIG2</accession>
<proteinExistence type="predicted"/>
<keyword evidence="8" id="KW-1185">Reference proteome</keyword>
<dbReference type="InterPro" id="IPR036465">
    <property type="entry name" value="vWFA_dom_sf"/>
</dbReference>